<evidence type="ECO:0000313" key="1">
    <source>
        <dbReference type="EMBL" id="MPN02482.1"/>
    </source>
</evidence>
<proteinExistence type="predicted"/>
<comment type="caution">
    <text evidence="1">The sequence shown here is derived from an EMBL/GenBank/DDBJ whole genome shotgun (WGS) entry which is preliminary data.</text>
</comment>
<organism evidence="1">
    <name type="scientific">bioreactor metagenome</name>
    <dbReference type="NCBI Taxonomy" id="1076179"/>
    <lineage>
        <taxon>unclassified sequences</taxon>
        <taxon>metagenomes</taxon>
        <taxon>ecological metagenomes</taxon>
    </lineage>
</organism>
<dbReference type="PANTHER" id="PTHR34070">
    <property type="entry name" value="ARMADILLO-TYPE FOLD"/>
    <property type="match status" value="1"/>
</dbReference>
<evidence type="ECO:0008006" key="2">
    <source>
        <dbReference type="Google" id="ProtNLM"/>
    </source>
</evidence>
<accession>A0A645EMH9</accession>
<dbReference type="Gene3D" id="1.25.10.90">
    <property type="match status" value="1"/>
</dbReference>
<gene>
    <name evidence="1" type="ORF">SDC9_149698</name>
</gene>
<dbReference type="InterPro" id="IPR014825">
    <property type="entry name" value="DNA_alkylation"/>
</dbReference>
<dbReference type="CDD" id="cd06561">
    <property type="entry name" value="AlkD_like"/>
    <property type="match status" value="1"/>
</dbReference>
<dbReference type="PANTHER" id="PTHR34070:SF1">
    <property type="entry name" value="DNA ALKYLATION REPAIR PROTEIN"/>
    <property type="match status" value="1"/>
</dbReference>
<reference evidence="1" key="1">
    <citation type="submission" date="2019-08" db="EMBL/GenBank/DDBJ databases">
        <authorList>
            <person name="Kucharzyk K."/>
            <person name="Murdoch R.W."/>
            <person name="Higgins S."/>
            <person name="Loffler F."/>
        </authorList>
    </citation>
    <scope>NUCLEOTIDE SEQUENCE</scope>
</reference>
<protein>
    <recommendedName>
        <fullName evidence="2">DNA alkylation repair enzyme</fullName>
    </recommendedName>
</protein>
<dbReference type="AlphaFoldDB" id="A0A645EMH9"/>
<name>A0A645EMH9_9ZZZZ</name>
<dbReference type="Pfam" id="PF08713">
    <property type="entry name" value="DNA_alkylation"/>
    <property type="match status" value="1"/>
</dbReference>
<dbReference type="SUPFAM" id="SSF48371">
    <property type="entry name" value="ARM repeat"/>
    <property type="match status" value="1"/>
</dbReference>
<dbReference type="InterPro" id="IPR016024">
    <property type="entry name" value="ARM-type_fold"/>
</dbReference>
<sequence length="164" mass="19126">MLILLTWFQEAEKAADQAQQKKIYQLYLQNSTRVNNWDLVDLTAPGIVGAYLLAHPEEKKLLNTLVLSKNLWQQRIAMLATYPFIKVGQLSVALDVAQKLLFHPHDLMHKAVGWMLREVGKVDENVLLEFLRSHYQELPRTTLRYAIERFPEQQRKQLLLGNFT</sequence>
<dbReference type="EMBL" id="VSSQ01048432">
    <property type="protein sequence ID" value="MPN02482.1"/>
    <property type="molecule type" value="Genomic_DNA"/>
</dbReference>